<feature type="region of interest" description="Disordered" evidence="5">
    <location>
        <begin position="22"/>
        <end position="63"/>
    </location>
</feature>
<dbReference type="SUPFAM" id="SSF46689">
    <property type="entry name" value="Homeodomain-like"/>
    <property type="match status" value="1"/>
</dbReference>
<accession>A0AAV1DJN3</accession>
<keyword evidence="3" id="KW-0804">Transcription</keyword>
<comment type="subcellular location">
    <subcellularLocation>
        <location evidence="1">Nucleus</location>
    </subcellularLocation>
</comment>
<dbReference type="PANTHER" id="PTHR31314">
    <property type="entry name" value="MYB FAMILY TRANSCRIPTION FACTOR PHL7-LIKE"/>
    <property type="match status" value="1"/>
</dbReference>
<dbReference type="GO" id="GO:0003677">
    <property type="term" value="F:DNA binding"/>
    <property type="evidence" value="ECO:0007669"/>
    <property type="project" value="InterPro"/>
</dbReference>
<dbReference type="Pfam" id="PF00249">
    <property type="entry name" value="Myb_DNA-binding"/>
    <property type="match status" value="1"/>
</dbReference>
<evidence type="ECO:0000256" key="4">
    <source>
        <dbReference type="ARBA" id="ARBA00023242"/>
    </source>
</evidence>
<evidence type="ECO:0000313" key="7">
    <source>
        <dbReference type="EMBL" id="CAI9107027.1"/>
    </source>
</evidence>
<feature type="domain" description="Myb-like" evidence="6">
    <location>
        <begin position="74"/>
        <end position="125"/>
    </location>
</feature>
<dbReference type="Gene3D" id="1.10.10.60">
    <property type="entry name" value="Homeodomain-like"/>
    <property type="match status" value="1"/>
</dbReference>
<dbReference type="InterPro" id="IPR006447">
    <property type="entry name" value="Myb_dom_plants"/>
</dbReference>
<keyword evidence="2" id="KW-0805">Transcription regulation</keyword>
<dbReference type="AlphaFoldDB" id="A0AAV1DJN3"/>
<keyword evidence="4" id="KW-0539">Nucleus</keyword>
<name>A0AAV1DJN3_OLDCO</name>
<sequence length="382" mass="43150">MEDRAKSGLNLFKDIGKGDIDDESCTRTKTSTGSSSNSIVDDSSTTTTMEKKMNSGGSSSTTGVRQYVRSKMPRLRWTPDLHLCFVEAIEKLGGQERATPKLVLQLMNVKGLNIAHVKSHLQMYRSKKIDDQGQVINERGFLFGRPDDFLMNNSTWQFPTLDPGIWSRLRFNREDWRSNNDINWTTSPGCSTRHVNMIKRGVFAEDVYGGFYQNKANGSIFTPQESNKAHDNSWQEFALLHDRPKINQSFVRSSVLEPIPKSQLQGIEDRVIRSTITSEVRPEKFIHPAKRKTPESGIDLNLSLGMRNDQESGKRARGSHRIVEVEEEEVDSSLSLSLFPEASTREKACSVLDYSKFRGLNNNHEGSNFRNPTLASTLDLTI</sequence>
<evidence type="ECO:0000256" key="2">
    <source>
        <dbReference type="ARBA" id="ARBA00023015"/>
    </source>
</evidence>
<organism evidence="7 8">
    <name type="scientific">Oldenlandia corymbosa var. corymbosa</name>
    <dbReference type="NCBI Taxonomy" id="529605"/>
    <lineage>
        <taxon>Eukaryota</taxon>
        <taxon>Viridiplantae</taxon>
        <taxon>Streptophyta</taxon>
        <taxon>Embryophyta</taxon>
        <taxon>Tracheophyta</taxon>
        <taxon>Spermatophyta</taxon>
        <taxon>Magnoliopsida</taxon>
        <taxon>eudicotyledons</taxon>
        <taxon>Gunneridae</taxon>
        <taxon>Pentapetalae</taxon>
        <taxon>asterids</taxon>
        <taxon>lamiids</taxon>
        <taxon>Gentianales</taxon>
        <taxon>Rubiaceae</taxon>
        <taxon>Rubioideae</taxon>
        <taxon>Spermacoceae</taxon>
        <taxon>Hedyotis-Oldenlandia complex</taxon>
        <taxon>Oldenlandia</taxon>
    </lineage>
</organism>
<reference evidence="7" key="1">
    <citation type="submission" date="2023-03" db="EMBL/GenBank/DDBJ databases">
        <authorList>
            <person name="Julca I."/>
        </authorList>
    </citation>
    <scope>NUCLEOTIDE SEQUENCE</scope>
</reference>
<dbReference type="GO" id="GO:0005634">
    <property type="term" value="C:nucleus"/>
    <property type="evidence" value="ECO:0007669"/>
    <property type="project" value="UniProtKB-SubCell"/>
</dbReference>
<dbReference type="GO" id="GO:0003700">
    <property type="term" value="F:DNA-binding transcription factor activity"/>
    <property type="evidence" value="ECO:0007669"/>
    <property type="project" value="InterPro"/>
</dbReference>
<keyword evidence="8" id="KW-1185">Reference proteome</keyword>
<dbReference type="Proteomes" id="UP001161247">
    <property type="component" value="Chromosome 5"/>
</dbReference>
<evidence type="ECO:0000256" key="3">
    <source>
        <dbReference type="ARBA" id="ARBA00023163"/>
    </source>
</evidence>
<dbReference type="PANTHER" id="PTHR31314:SF175">
    <property type="entry name" value="HTH MYB-TYPE DOMAIN-CONTAINING PROTEIN"/>
    <property type="match status" value="1"/>
</dbReference>
<gene>
    <name evidence="7" type="ORF">OLC1_LOCUS15433</name>
</gene>
<protein>
    <submittedName>
        <fullName evidence="7">OLC1v1006294C1</fullName>
    </submittedName>
</protein>
<feature type="compositionally biased region" description="Low complexity" evidence="5">
    <location>
        <begin position="27"/>
        <end position="48"/>
    </location>
</feature>
<dbReference type="FunFam" id="1.10.10.60:FF:000002">
    <property type="entry name" value="Myb family transcription factor"/>
    <property type="match status" value="1"/>
</dbReference>
<evidence type="ECO:0000256" key="5">
    <source>
        <dbReference type="SAM" id="MobiDB-lite"/>
    </source>
</evidence>
<proteinExistence type="predicted"/>
<dbReference type="InterPro" id="IPR001005">
    <property type="entry name" value="SANT/Myb"/>
</dbReference>
<dbReference type="NCBIfam" id="TIGR01557">
    <property type="entry name" value="myb_SHAQKYF"/>
    <property type="match status" value="1"/>
</dbReference>
<dbReference type="InterPro" id="IPR046955">
    <property type="entry name" value="PHR1-like"/>
</dbReference>
<dbReference type="EMBL" id="OX459122">
    <property type="protein sequence ID" value="CAI9107027.1"/>
    <property type="molecule type" value="Genomic_DNA"/>
</dbReference>
<evidence type="ECO:0000313" key="8">
    <source>
        <dbReference type="Proteomes" id="UP001161247"/>
    </source>
</evidence>
<evidence type="ECO:0000256" key="1">
    <source>
        <dbReference type="ARBA" id="ARBA00004123"/>
    </source>
</evidence>
<evidence type="ECO:0000259" key="6">
    <source>
        <dbReference type="Pfam" id="PF00249"/>
    </source>
</evidence>
<dbReference type="InterPro" id="IPR009057">
    <property type="entry name" value="Homeodomain-like_sf"/>
</dbReference>